<proteinExistence type="predicted"/>
<dbReference type="CDD" id="cd00112">
    <property type="entry name" value="LDLa"/>
    <property type="match status" value="1"/>
</dbReference>
<dbReference type="OMA" id="TKCFLDS"/>
<evidence type="ECO:0000256" key="3">
    <source>
        <dbReference type="SAM" id="Phobius"/>
    </source>
</evidence>
<dbReference type="InterPro" id="IPR023415">
    <property type="entry name" value="LDLR_class-A_CS"/>
</dbReference>
<reference evidence="4 5" key="1">
    <citation type="journal article" date="2013" name="Nat. Genet.">
        <title>The genome of the hydatid tapeworm Echinococcus granulosus.</title>
        <authorList>
            <person name="Zheng H."/>
            <person name="Zhang W."/>
            <person name="Zhang L."/>
            <person name="Zhang Z."/>
            <person name="Li J."/>
            <person name="Lu G."/>
            <person name="Zhu Y."/>
            <person name="Wang Y."/>
            <person name="Huang Y."/>
            <person name="Liu J."/>
            <person name="Kang H."/>
            <person name="Chen J."/>
            <person name="Wang L."/>
            <person name="Chen A."/>
            <person name="Yu S."/>
            <person name="Gao Z."/>
            <person name="Jin L."/>
            <person name="Gu W."/>
            <person name="Wang Z."/>
            <person name="Zhao L."/>
            <person name="Shi B."/>
            <person name="Wen H."/>
            <person name="Lin R."/>
            <person name="Jones M.K."/>
            <person name="Brejova B."/>
            <person name="Vinar T."/>
            <person name="Zhao G."/>
            <person name="McManus D.P."/>
            <person name="Chen Z."/>
            <person name="Zhou Y."/>
            <person name="Wang S."/>
        </authorList>
    </citation>
    <scope>NUCLEOTIDE SEQUENCE [LARGE SCALE GENOMIC DNA]</scope>
</reference>
<dbReference type="Proteomes" id="UP000019149">
    <property type="component" value="Unassembled WGS sequence"/>
</dbReference>
<keyword evidence="3" id="KW-0812">Transmembrane</keyword>
<comment type="caution">
    <text evidence="2">Lacks conserved residue(s) required for the propagation of feature annotation.</text>
</comment>
<dbReference type="STRING" id="6210.W6UGK2"/>
<dbReference type="PANTHER" id="PTHR24652">
    <property type="entry name" value="LOW-DENSITY LIPOPROTEIN RECEPTOR CLASS A DOMAIN-CONTAINING PROTEIN 2"/>
    <property type="match status" value="1"/>
</dbReference>
<keyword evidence="1" id="KW-1015">Disulfide bond</keyword>
<gene>
    <name evidence="4" type="ORF">EGR_04478</name>
</gene>
<feature type="transmembrane region" description="Helical" evidence="3">
    <location>
        <begin position="291"/>
        <end position="316"/>
    </location>
</feature>
<evidence type="ECO:0000256" key="2">
    <source>
        <dbReference type="PROSITE-ProRule" id="PRU00124"/>
    </source>
</evidence>
<comment type="caution">
    <text evidence="4">The sequence shown here is derived from an EMBL/GenBank/DDBJ whole genome shotgun (WGS) entry which is preliminary data.</text>
</comment>
<name>W6UGK2_ECHGR</name>
<dbReference type="PANTHER" id="PTHR24652:SF67">
    <property type="entry name" value="LOW-DENSITY LIPOPROTEIN RECEPTOR CLASS A DOMAIN-CONTAINING PROTEIN 2"/>
    <property type="match status" value="1"/>
</dbReference>
<sequence>MTSTAEIKYVRSWYTLIIILHREKLPCDVVLRTAAVFSPLFSLRDGLDALECFQSPRNPIRFDSVVLFGRNIRGSTKCFLDSVYTNYYLSVRINKLDLKGNCPSFSISEYSTLRLNEIPESENFPSLNVYQPSDDNQLRHLIDLDLIMSGSTPTVALVVITSRSGGAGRERDLGKSHESGSLQTICTFQFKATCNTDAGSVNTVVQTSMPGRKLMVQFDPADFDNTNSFEITVTPFYLGNTFSCPAEHFRCFNSRDHCIPDSITCDGVDNCFDASDESNYLCTGRIGNLPLPLFIILVVVAALFLVGLITGLAIYLRRRHFQKRSERPECIDMNIIQGQSAAQEPLMPPPPPPTQTR</sequence>
<accession>W6UGK2</accession>
<keyword evidence="3" id="KW-1133">Transmembrane helix</keyword>
<dbReference type="PROSITE" id="PS01209">
    <property type="entry name" value="LDLRA_1"/>
    <property type="match status" value="1"/>
</dbReference>
<dbReference type="Gene3D" id="4.10.400.10">
    <property type="entry name" value="Low-density Lipoprotein Receptor"/>
    <property type="match status" value="1"/>
</dbReference>
<dbReference type="OrthoDB" id="6235538at2759"/>
<dbReference type="RefSeq" id="XP_024351841.1">
    <property type="nucleotide sequence ID" value="XM_024493727.1"/>
</dbReference>
<keyword evidence="5" id="KW-1185">Reference proteome</keyword>
<protein>
    <submittedName>
        <fullName evidence="4">Uncharacterized protein</fullName>
    </submittedName>
</protein>
<dbReference type="EMBL" id="APAU02000028">
    <property type="protein sequence ID" value="EUB60645.1"/>
    <property type="molecule type" value="Genomic_DNA"/>
</dbReference>
<evidence type="ECO:0000256" key="1">
    <source>
        <dbReference type="ARBA" id="ARBA00023157"/>
    </source>
</evidence>
<dbReference type="CTD" id="36340193"/>
<dbReference type="KEGG" id="egl:EGR_04478"/>
<dbReference type="InterPro" id="IPR002172">
    <property type="entry name" value="LDrepeatLR_classA_rpt"/>
</dbReference>
<evidence type="ECO:0000313" key="5">
    <source>
        <dbReference type="Proteomes" id="UP000019149"/>
    </source>
</evidence>
<dbReference type="GeneID" id="36340193"/>
<dbReference type="InterPro" id="IPR042333">
    <property type="entry name" value="LRAD2/Mig-13-like"/>
</dbReference>
<dbReference type="AlphaFoldDB" id="W6UGK2"/>
<dbReference type="PROSITE" id="PS50068">
    <property type="entry name" value="LDLRA_2"/>
    <property type="match status" value="1"/>
</dbReference>
<dbReference type="SUPFAM" id="SSF57424">
    <property type="entry name" value="LDL receptor-like module"/>
    <property type="match status" value="1"/>
</dbReference>
<keyword evidence="3" id="KW-0472">Membrane</keyword>
<dbReference type="InterPro" id="IPR036055">
    <property type="entry name" value="LDL_receptor-like_sf"/>
</dbReference>
<evidence type="ECO:0000313" key="4">
    <source>
        <dbReference type="EMBL" id="EUB60645.1"/>
    </source>
</evidence>
<dbReference type="SMART" id="SM00192">
    <property type="entry name" value="LDLa"/>
    <property type="match status" value="1"/>
</dbReference>
<organism evidence="4 5">
    <name type="scientific">Echinococcus granulosus</name>
    <name type="common">Hydatid tapeworm</name>
    <dbReference type="NCBI Taxonomy" id="6210"/>
    <lineage>
        <taxon>Eukaryota</taxon>
        <taxon>Metazoa</taxon>
        <taxon>Spiralia</taxon>
        <taxon>Lophotrochozoa</taxon>
        <taxon>Platyhelminthes</taxon>
        <taxon>Cestoda</taxon>
        <taxon>Eucestoda</taxon>
        <taxon>Cyclophyllidea</taxon>
        <taxon>Taeniidae</taxon>
        <taxon>Echinococcus</taxon>
        <taxon>Echinococcus granulosus group</taxon>
    </lineage>
</organism>
<dbReference type="Pfam" id="PF00057">
    <property type="entry name" value="Ldl_recept_a"/>
    <property type="match status" value="1"/>
</dbReference>